<dbReference type="PANTHER" id="PTHR43496">
    <property type="entry name" value="PROTEIN LPLB"/>
    <property type="match status" value="1"/>
</dbReference>
<dbReference type="OrthoDB" id="9785836at2"/>
<feature type="transmembrane region" description="Helical" evidence="6">
    <location>
        <begin position="291"/>
        <end position="310"/>
    </location>
</feature>
<keyword evidence="3 6" id="KW-0812">Transmembrane</keyword>
<keyword evidence="5 6" id="KW-0472">Membrane</keyword>
<reference evidence="8 9" key="1">
    <citation type="submission" date="2019-03" db="EMBL/GenBank/DDBJ databases">
        <title>Genomic Encyclopedia of Type Strains, Phase IV (KMG-IV): sequencing the most valuable type-strain genomes for metagenomic binning, comparative biology and taxonomic classification.</title>
        <authorList>
            <person name="Goeker M."/>
        </authorList>
    </citation>
    <scope>NUCLEOTIDE SEQUENCE [LARGE SCALE GENOMIC DNA]</scope>
    <source>
        <strain evidence="8 9">DSM 19377</strain>
    </source>
</reference>
<evidence type="ECO:0000313" key="9">
    <source>
        <dbReference type="Proteomes" id="UP000295416"/>
    </source>
</evidence>
<dbReference type="SUPFAM" id="SSF161098">
    <property type="entry name" value="MetI-like"/>
    <property type="match status" value="1"/>
</dbReference>
<comment type="subcellular location">
    <subcellularLocation>
        <location evidence="6">Cell membrane</location>
        <topology evidence="6">Multi-pass membrane protein</topology>
    </subcellularLocation>
    <subcellularLocation>
        <location evidence="1">Membrane</location>
        <topology evidence="1">Multi-pass membrane protein</topology>
    </subcellularLocation>
</comment>
<dbReference type="Proteomes" id="UP000295416">
    <property type="component" value="Unassembled WGS sequence"/>
</dbReference>
<feature type="domain" description="ABC transmembrane type-1" evidence="7">
    <location>
        <begin position="97"/>
        <end position="312"/>
    </location>
</feature>
<evidence type="ECO:0000256" key="6">
    <source>
        <dbReference type="RuleBase" id="RU363032"/>
    </source>
</evidence>
<comment type="similarity">
    <text evidence="6">Belongs to the binding-protein-dependent transport system permease family.</text>
</comment>
<dbReference type="RefSeq" id="WP_132747787.1">
    <property type="nucleotide sequence ID" value="NZ_SLXK01000043.1"/>
</dbReference>
<feature type="transmembrane region" description="Helical" evidence="6">
    <location>
        <begin position="37"/>
        <end position="57"/>
    </location>
</feature>
<dbReference type="GO" id="GO:0005886">
    <property type="term" value="C:plasma membrane"/>
    <property type="evidence" value="ECO:0007669"/>
    <property type="project" value="UniProtKB-SubCell"/>
</dbReference>
<gene>
    <name evidence="8" type="ORF">EV207_14315</name>
</gene>
<keyword evidence="9" id="KW-1185">Reference proteome</keyword>
<evidence type="ECO:0000256" key="3">
    <source>
        <dbReference type="ARBA" id="ARBA00022692"/>
    </source>
</evidence>
<name>A0A4R2NJ59_9BACL</name>
<accession>A0A4R2NJ59</accession>
<dbReference type="InterPro" id="IPR035906">
    <property type="entry name" value="MetI-like_sf"/>
</dbReference>
<dbReference type="CDD" id="cd06261">
    <property type="entry name" value="TM_PBP2"/>
    <property type="match status" value="1"/>
</dbReference>
<sequence length="325" mass="36794">MAQLSEINISAQPNKSPNKRAEIKKKSLWVRIWEHKIFYLFLLPGIIWFIIFAYIPMYGVTIAFKDFNFAEGIIGSDWVGFKYFKQFFDYYQSWDIIRNTLVISLLKLVFGFPMPIILALLINEVRARVFKRAVQTISYLPHFISWVVVVTLMDRLLTPYGGPINGLIHALGFNEIAFMGNIKTFYPLVILSDIWKSVGWNTIIYLAAIAGIDPQLYEAAKMDGAGRFRQMWHVTLPSIKGVMVILFILATGSIMKAGFEQLLLLNTPATNAIGNVLDVYQVHAGLEQGRFSYAAAVGLFQGLIALILVVTANRISKKVNETSLW</sequence>
<feature type="transmembrane region" description="Helical" evidence="6">
    <location>
        <begin position="238"/>
        <end position="259"/>
    </location>
</feature>
<keyword evidence="4 6" id="KW-1133">Transmembrane helix</keyword>
<evidence type="ECO:0000256" key="4">
    <source>
        <dbReference type="ARBA" id="ARBA00022989"/>
    </source>
</evidence>
<dbReference type="PANTHER" id="PTHR43496:SF1">
    <property type="entry name" value="POLYGALACTURONAN_RHAMNOGALACTURONAN TRANSPORT SYSTEM PERMEASE PROTEIN YTEP"/>
    <property type="match status" value="1"/>
</dbReference>
<proteinExistence type="inferred from homology"/>
<evidence type="ECO:0000313" key="8">
    <source>
        <dbReference type="EMBL" id="TCP21338.1"/>
    </source>
</evidence>
<evidence type="ECO:0000256" key="2">
    <source>
        <dbReference type="ARBA" id="ARBA00022448"/>
    </source>
</evidence>
<feature type="transmembrane region" description="Helical" evidence="6">
    <location>
        <begin position="101"/>
        <end position="122"/>
    </location>
</feature>
<comment type="caution">
    <text evidence="8">The sequence shown here is derived from an EMBL/GenBank/DDBJ whole genome shotgun (WGS) entry which is preliminary data.</text>
</comment>
<protein>
    <submittedName>
        <fullName evidence="8">Carbohydrate ABC transporter membrane protein 1 (CUT1 family)</fullName>
    </submittedName>
</protein>
<dbReference type="PROSITE" id="PS50928">
    <property type="entry name" value="ABC_TM1"/>
    <property type="match status" value="1"/>
</dbReference>
<dbReference type="GO" id="GO:0055085">
    <property type="term" value="P:transmembrane transport"/>
    <property type="evidence" value="ECO:0007669"/>
    <property type="project" value="InterPro"/>
</dbReference>
<dbReference type="EMBL" id="SLXK01000043">
    <property type="protein sequence ID" value="TCP21338.1"/>
    <property type="molecule type" value="Genomic_DNA"/>
</dbReference>
<dbReference type="AlphaFoldDB" id="A0A4R2NJ59"/>
<dbReference type="Gene3D" id="1.10.3720.10">
    <property type="entry name" value="MetI-like"/>
    <property type="match status" value="1"/>
</dbReference>
<evidence type="ECO:0000256" key="1">
    <source>
        <dbReference type="ARBA" id="ARBA00004141"/>
    </source>
</evidence>
<dbReference type="InterPro" id="IPR000515">
    <property type="entry name" value="MetI-like"/>
</dbReference>
<dbReference type="Pfam" id="PF00528">
    <property type="entry name" value="BPD_transp_1"/>
    <property type="match status" value="1"/>
</dbReference>
<evidence type="ECO:0000259" key="7">
    <source>
        <dbReference type="PROSITE" id="PS50928"/>
    </source>
</evidence>
<keyword evidence="2 6" id="KW-0813">Transport</keyword>
<evidence type="ECO:0000256" key="5">
    <source>
        <dbReference type="ARBA" id="ARBA00023136"/>
    </source>
</evidence>
<organism evidence="8 9">
    <name type="scientific">Scopulibacillus darangshiensis</name>
    <dbReference type="NCBI Taxonomy" id="442528"/>
    <lineage>
        <taxon>Bacteria</taxon>
        <taxon>Bacillati</taxon>
        <taxon>Bacillota</taxon>
        <taxon>Bacilli</taxon>
        <taxon>Bacillales</taxon>
        <taxon>Sporolactobacillaceae</taxon>
        <taxon>Scopulibacillus</taxon>
    </lineage>
</organism>